<dbReference type="OrthoDB" id="6432511at2759"/>
<dbReference type="InterPro" id="IPR055355">
    <property type="entry name" value="ZP-C"/>
</dbReference>
<organism evidence="4">
    <name type="scientific">Thelazia callipaeda</name>
    <name type="common">Oriental eyeworm</name>
    <name type="synonym">Parasitic nematode</name>
    <dbReference type="NCBI Taxonomy" id="103827"/>
    <lineage>
        <taxon>Eukaryota</taxon>
        <taxon>Metazoa</taxon>
        <taxon>Ecdysozoa</taxon>
        <taxon>Nematoda</taxon>
        <taxon>Chromadorea</taxon>
        <taxon>Rhabditida</taxon>
        <taxon>Spirurina</taxon>
        <taxon>Spiruromorpha</taxon>
        <taxon>Thelazioidea</taxon>
        <taxon>Thelaziidae</taxon>
        <taxon>Thelazia</taxon>
    </lineage>
</organism>
<dbReference type="AlphaFoldDB" id="A0A0N5DBG8"/>
<evidence type="ECO:0000313" key="3">
    <source>
        <dbReference type="Proteomes" id="UP000276776"/>
    </source>
</evidence>
<proteinExistence type="predicted"/>
<gene>
    <name evidence="2" type="ORF">TCLT_LOCUS10519</name>
</gene>
<accession>A0A0N5DBG8</accession>
<feature type="domain" description="ZP" evidence="1">
    <location>
        <begin position="1"/>
        <end position="250"/>
    </location>
</feature>
<name>A0A0N5DBG8_THECL</name>
<dbReference type="PANTHER" id="PTHR46560">
    <property type="entry name" value="CYPHER, ISOFORM B"/>
    <property type="match status" value="1"/>
</dbReference>
<dbReference type="PROSITE" id="PS51034">
    <property type="entry name" value="ZP_2"/>
    <property type="match status" value="1"/>
</dbReference>
<dbReference type="EMBL" id="UYYF01005154">
    <property type="protein sequence ID" value="VDN08218.1"/>
    <property type="molecule type" value="Genomic_DNA"/>
</dbReference>
<dbReference type="InterPro" id="IPR001507">
    <property type="entry name" value="ZP_dom"/>
</dbReference>
<reference evidence="2 3" key="2">
    <citation type="submission" date="2018-11" db="EMBL/GenBank/DDBJ databases">
        <authorList>
            <consortium name="Pathogen Informatics"/>
        </authorList>
    </citation>
    <scope>NUCLEOTIDE SEQUENCE [LARGE SCALE GENOMIC DNA]</scope>
</reference>
<dbReference type="WBParaSite" id="TCLT_0001053001-mRNA-1">
    <property type="protein sequence ID" value="TCLT_0001053001-mRNA-1"/>
    <property type="gene ID" value="TCLT_0001053001"/>
</dbReference>
<dbReference type="Proteomes" id="UP000276776">
    <property type="component" value="Unassembled WGS sequence"/>
</dbReference>
<dbReference type="SMART" id="SM00241">
    <property type="entry name" value="ZP"/>
    <property type="match status" value="1"/>
</dbReference>
<sequence length="255" mass="28091">MDVKLQFEEAFNGTIFVDQAYNISACRWEGDQKKQMNFSIPILGSNEQSACGTTVEERTGEVTCLLIISPMKHILVDGVMGLQVRCLYAINDITITMAGLRLVGLEERAGIVTGNGGTPTIQIQILDGHGIRGRAVTHASVGQKLTLDIVLRDTAIYDFYVYSCIAHDGSNSADASVRVIDVNGCAVALPRAIEYPVHVTNPTDGSAKHIFIFMYGFQFTSSQFVYFKCQARPCIHKCGHKVSIYSYTYILDIFT</sequence>
<evidence type="ECO:0000313" key="2">
    <source>
        <dbReference type="EMBL" id="VDN08218.1"/>
    </source>
</evidence>
<dbReference type="STRING" id="103827.A0A0N5DBG8"/>
<keyword evidence="3" id="KW-1185">Reference proteome</keyword>
<protein>
    <submittedName>
        <fullName evidence="4">ZP domain-containing protein</fullName>
    </submittedName>
</protein>
<evidence type="ECO:0000259" key="1">
    <source>
        <dbReference type="PROSITE" id="PS51034"/>
    </source>
</evidence>
<dbReference type="OMA" id="IDANGCG"/>
<evidence type="ECO:0000313" key="4">
    <source>
        <dbReference type="WBParaSite" id="TCLT_0001053001-mRNA-1"/>
    </source>
</evidence>
<dbReference type="PANTHER" id="PTHR46560:SF13">
    <property type="entry name" value="ZP DOMAIN-CONTAINING PROTEIN"/>
    <property type="match status" value="1"/>
</dbReference>
<dbReference type="Pfam" id="PF00100">
    <property type="entry name" value="Zona_pellucida"/>
    <property type="match status" value="1"/>
</dbReference>
<reference evidence="4" key="1">
    <citation type="submission" date="2017-02" db="UniProtKB">
        <authorList>
            <consortium name="WormBaseParasite"/>
        </authorList>
    </citation>
    <scope>IDENTIFICATION</scope>
</reference>